<evidence type="ECO:0000256" key="7">
    <source>
        <dbReference type="SAM" id="MobiDB-lite"/>
    </source>
</evidence>
<evidence type="ECO:0000313" key="9">
    <source>
        <dbReference type="EMBL" id="CAK9441601.1"/>
    </source>
</evidence>
<sequence length="531" mass="58747">MSERSSSPSSVNNDVKDAQPQKRIRASGEVLNFLIEEFIKNANPSPDRRKFISDKASMSEKAVRIWFQNRRAKQRKYERSKRQDLNGFHIQQHHASTFDLIQKPNVPIEVNEKYSFIDCSSLSVGSWQRIKSGIHSASLLQDNLINLSPFNLNNIMTQVDLLVILSKKNQELNYFFSAVTNKDSRILFRIFYPLSAISSCSLHGNSIEDKNGGHELRINLCHQPKFSVYFFNGINSSANQWSICDDFSEGQQVSQAYTANSEFPHYNKNQNHSHSPSGVPHVIVGSKASLSYLSLYINNIIGDSCNVDFSANQLATVAPTDFISSTQPPPPPPPFKQHHPHLFDVNASNSQHPQLDFQDLQSLWPNSSNPNSNSNNNIITSNINTSPFSTTSSSHPFYQSEDTPQSTQSLTNTTAATSITTTTNNNNAKNNNHMVKSSSSPEDSFPLHEMKHAYTHVGSTDFMGLVDPALTTFATGIINNNNSNSNTADFDLGGFGVDVSLTGGAAHPFDLLHHGTAAATATALDFIDFNS</sequence>
<feature type="compositionally biased region" description="Low complexity" evidence="7">
    <location>
        <begin position="411"/>
        <end position="432"/>
    </location>
</feature>
<feature type="region of interest" description="Disordered" evidence="7">
    <location>
        <begin position="364"/>
        <end position="443"/>
    </location>
</feature>
<reference evidence="9 10" key="1">
    <citation type="submission" date="2024-03" db="EMBL/GenBank/DDBJ databases">
        <authorList>
            <person name="Brejova B."/>
        </authorList>
    </citation>
    <scope>NUCLEOTIDE SEQUENCE [LARGE SCALE GENOMIC DNA]</scope>
    <source>
        <strain evidence="9 10">CBS 14171</strain>
    </source>
</reference>
<evidence type="ECO:0000259" key="8">
    <source>
        <dbReference type="PROSITE" id="PS50071"/>
    </source>
</evidence>
<evidence type="ECO:0000256" key="6">
    <source>
        <dbReference type="RuleBase" id="RU000682"/>
    </source>
</evidence>
<gene>
    <name evidence="9" type="ORF">LODBEIA_P54690</name>
</gene>
<dbReference type="RefSeq" id="XP_066832407.1">
    <property type="nucleotide sequence ID" value="XM_066975804.1"/>
</dbReference>
<evidence type="ECO:0000313" key="10">
    <source>
        <dbReference type="Proteomes" id="UP001497383"/>
    </source>
</evidence>
<feature type="domain" description="Homeobox" evidence="8">
    <location>
        <begin position="17"/>
        <end position="77"/>
    </location>
</feature>
<feature type="compositionally biased region" description="Polar residues" evidence="7">
    <location>
        <begin position="395"/>
        <end position="410"/>
    </location>
</feature>
<dbReference type="GeneID" id="92210665"/>
<protein>
    <recommendedName>
        <fullName evidence="8">Homeobox domain-containing protein</fullName>
    </recommendedName>
</protein>
<keyword evidence="3 5" id="KW-0371">Homeobox</keyword>
<keyword evidence="4 5" id="KW-0539">Nucleus</keyword>
<comment type="subcellular location">
    <subcellularLocation>
        <location evidence="1 5 6">Nucleus</location>
    </subcellularLocation>
</comment>
<feature type="compositionally biased region" description="Low complexity" evidence="7">
    <location>
        <begin position="365"/>
        <end position="394"/>
    </location>
</feature>
<dbReference type="CDD" id="cd00086">
    <property type="entry name" value="homeodomain"/>
    <property type="match status" value="1"/>
</dbReference>
<evidence type="ECO:0000256" key="3">
    <source>
        <dbReference type="ARBA" id="ARBA00023155"/>
    </source>
</evidence>
<dbReference type="InterPro" id="IPR001356">
    <property type="entry name" value="HD"/>
</dbReference>
<dbReference type="Gene3D" id="1.10.10.60">
    <property type="entry name" value="Homeodomain-like"/>
    <property type="match status" value="1"/>
</dbReference>
<dbReference type="PROSITE" id="PS00027">
    <property type="entry name" value="HOMEOBOX_1"/>
    <property type="match status" value="1"/>
</dbReference>
<evidence type="ECO:0000256" key="5">
    <source>
        <dbReference type="PROSITE-ProRule" id="PRU00108"/>
    </source>
</evidence>
<dbReference type="Proteomes" id="UP001497383">
    <property type="component" value="Chromosome 7"/>
</dbReference>
<accession>A0ABP0ZSY1</accession>
<dbReference type="PANTHER" id="PTHR24324">
    <property type="entry name" value="HOMEOBOX PROTEIN HHEX"/>
    <property type="match status" value="1"/>
</dbReference>
<dbReference type="PROSITE" id="PS50071">
    <property type="entry name" value="HOMEOBOX_2"/>
    <property type="match status" value="1"/>
</dbReference>
<feature type="DNA-binding region" description="Homeobox" evidence="5">
    <location>
        <begin position="19"/>
        <end position="78"/>
    </location>
</feature>
<keyword evidence="10" id="KW-1185">Reference proteome</keyword>
<proteinExistence type="predicted"/>
<evidence type="ECO:0000256" key="2">
    <source>
        <dbReference type="ARBA" id="ARBA00023125"/>
    </source>
</evidence>
<dbReference type="InterPro" id="IPR051000">
    <property type="entry name" value="Homeobox_DNA-bind_prot"/>
</dbReference>
<feature type="compositionally biased region" description="Low complexity" evidence="7">
    <location>
        <begin position="1"/>
        <end position="10"/>
    </location>
</feature>
<feature type="compositionally biased region" description="Polar residues" evidence="7">
    <location>
        <begin position="433"/>
        <end position="442"/>
    </location>
</feature>
<dbReference type="InterPro" id="IPR017970">
    <property type="entry name" value="Homeobox_CS"/>
</dbReference>
<organism evidence="9 10">
    <name type="scientific">Lodderomyces beijingensis</name>
    <dbReference type="NCBI Taxonomy" id="1775926"/>
    <lineage>
        <taxon>Eukaryota</taxon>
        <taxon>Fungi</taxon>
        <taxon>Dikarya</taxon>
        <taxon>Ascomycota</taxon>
        <taxon>Saccharomycotina</taxon>
        <taxon>Pichiomycetes</taxon>
        <taxon>Debaryomycetaceae</taxon>
        <taxon>Candida/Lodderomyces clade</taxon>
        <taxon>Lodderomyces</taxon>
    </lineage>
</organism>
<dbReference type="SMART" id="SM00389">
    <property type="entry name" value="HOX"/>
    <property type="match status" value="1"/>
</dbReference>
<feature type="region of interest" description="Disordered" evidence="7">
    <location>
        <begin position="1"/>
        <end position="22"/>
    </location>
</feature>
<dbReference type="PANTHER" id="PTHR24324:SF5">
    <property type="entry name" value="HEMATOPOIETICALLY-EXPRESSED HOMEOBOX PROTEIN HHEX"/>
    <property type="match status" value="1"/>
</dbReference>
<dbReference type="SUPFAM" id="SSF46689">
    <property type="entry name" value="Homeodomain-like"/>
    <property type="match status" value="1"/>
</dbReference>
<dbReference type="EMBL" id="OZ022411">
    <property type="protein sequence ID" value="CAK9441601.1"/>
    <property type="molecule type" value="Genomic_DNA"/>
</dbReference>
<name>A0ABP0ZSY1_9ASCO</name>
<keyword evidence="2 5" id="KW-0238">DNA-binding</keyword>
<dbReference type="Pfam" id="PF00046">
    <property type="entry name" value="Homeodomain"/>
    <property type="match status" value="1"/>
</dbReference>
<evidence type="ECO:0000256" key="1">
    <source>
        <dbReference type="ARBA" id="ARBA00004123"/>
    </source>
</evidence>
<dbReference type="InterPro" id="IPR009057">
    <property type="entry name" value="Homeodomain-like_sf"/>
</dbReference>
<evidence type="ECO:0000256" key="4">
    <source>
        <dbReference type="ARBA" id="ARBA00023242"/>
    </source>
</evidence>